<dbReference type="SUPFAM" id="SSF82861">
    <property type="entry name" value="Mechanosensitive channel protein MscS (YggB), transmembrane region"/>
    <property type="match status" value="1"/>
</dbReference>
<comment type="caution">
    <text evidence="14">The sequence shown here is derived from an EMBL/GenBank/DDBJ whole genome shotgun (WGS) entry which is preliminary data.</text>
</comment>
<feature type="compositionally biased region" description="Pro residues" evidence="7">
    <location>
        <begin position="66"/>
        <end position="87"/>
    </location>
</feature>
<proteinExistence type="inferred from homology"/>
<protein>
    <submittedName>
        <fullName evidence="14">Mechanosensitive ion channel</fullName>
    </submittedName>
</protein>
<keyword evidence="5 8" id="KW-1133">Transmembrane helix</keyword>
<dbReference type="EMBL" id="JALBUU010000004">
    <property type="protein sequence ID" value="MCI0754625.1"/>
    <property type="molecule type" value="Genomic_DNA"/>
</dbReference>
<dbReference type="InterPro" id="IPR006685">
    <property type="entry name" value="MscS_channel_2nd"/>
</dbReference>
<dbReference type="InterPro" id="IPR011066">
    <property type="entry name" value="MscS_channel_C_sf"/>
</dbReference>
<feature type="transmembrane region" description="Helical" evidence="8">
    <location>
        <begin position="310"/>
        <end position="328"/>
    </location>
</feature>
<dbReference type="PANTHER" id="PTHR30460">
    <property type="entry name" value="MODERATE CONDUCTANCE MECHANOSENSITIVE CHANNEL YBIO"/>
    <property type="match status" value="1"/>
</dbReference>
<dbReference type="InterPro" id="IPR045276">
    <property type="entry name" value="YbiO_bact"/>
</dbReference>
<keyword evidence="9" id="KW-0732">Signal</keyword>
<dbReference type="SUPFAM" id="SSF50182">
    <property type="entry name" value="Sm-like ribonucleoproteins"/>
    <property type="match status" value="1"/>
</dbReference>
<evidence type="ECO:0000313" key="14">
    <source>
        <dbReference type="EMBL" id="MCI0754625.1"/>
    </source>
</evidence>
<feature type="region of interest" description="Disordered" evidence="7">
    <location>
        <begin position="64"/>
        <end position="93"/>
    </location>
</feature>
<evidence type="ECO:0000256" key="9">
    <source>
        <dbReference type="SAM" id="SignalP"/>
    </source>
</evidence>
<dbReference type="Gene3D" id="2.30.30.60">
    <property type="match status" value="1"/>
</dbReference>
<feature type="transmembrane region" description="Helical" evidence="8">
    <location>
        <begin position="235"/>
        <end position="257"/>
    </location>
</feature>
<dbReference type="Pfam" id="PF21082">
    <property type="entry name" value="MS_channel_3rd"/>
    <property type="match status" value="1"/>
</dbReference>
<evidence type="ECO:0000259" key="12">
    <source>
        <dbReference type="Pfam" id="PF21088"/>
    </source>
</evidence>
<accession>A0ABS9W5Q1</accession>
<evidence type="ECO:0000313" key="15">
    <source>
        <dbReference type="Proteomes" id="UP001201985"/>
    </source>
</evidence>
<feature type="transmembrane region" description="Helical" evidence="8">
    <location>
        <begin position="205"/>
        <end position="223"/>
    </location>
</feature>
<dbReference type="InterPro" id="IPR023408">
    <property type="entry name" value="MscS_beta-dom_sf"/>
</dbReference>
<evidence type="ECO:0000256" key="8">
    <source>
        <dbReference type="SAM" id="Phobius"/>
    </source>
</evidence>
<feature type="transmembrane region" description="Helical" evidence="8">
    <location>
        <begin position="554"/>
        <end position="574"/>
    </location>
</feature>
<feature type="domain" description="Mechanosensitive ion channel transmembrane helices 2/3" evidence="12">
    <location>
        <begin position="538"/>
        <end position="577"/>
    </location>
</feature>
<feature type="chain" id="PRO_5046466699" evidence="9">
    <location>
        <begin position="22"/>
        <end position="770"/>
    </location>
</feature>
<dbReference type="InterPro" id="IPR010920">
    <property type="entry name" value="LSM_dom_sf"/>
</dbReference>
<dbReference type="InterPro" id="IPR011014">
    <property type="entry name" value="MscS_channel_TM-2"/>
</dbReference>
<keyword evidence="15" id="KW-1185">Reference proteome</keyword>
<feature type="region of interest" description="Disordered" evidence="7">
    <location>
        <begin position="751"/>
        <end position="770"/>
    </location>
</feature>
<dbReference type="Gene3D" id="3.30.70.100">
    <property type="match status" value="1"/>
</dbReference>
<keyword evidence="4 8" id="KW-0812">Transmembrane</keyword>
<sequence>MRLLMTLLLCLGLASAAAAQAPAPAPAAASGEARRLLEILRDDARRAELMRNLEALAAAAAGPPAAAAPPAAPPATPQPPVPQPAPAATPEAPLLAPNTLGGQLLTGASRYLSWLSGQVVLTVRAITDLPGLLDWLSAQARDPVTHVRVADASWKLALSIGLGMLAEWMAVRALGRPRQTLDRLAPERVQGWARLRRVPLLFGRLLLDLLPIAAFGLVAYGLIPLLRPLPTTELILLTGAQAYLGVRVVMALGRMLLSPASARLRLMPCGDAMAAYVMLWLHRISVVLISGNAVAEAGLLFGLPWGVYDAIRRLVLLLISVFLGVIVLQNRVRVARWLHAPALRPGDQPNRARLAARRFRDRLAEIWHILAILYLLALWVVWALQIQDGFTRLLRASALTLVVLAVARLLDLGLRRLLGRLFSATSGLAGRHPGLESRANRYVPLLKGSVSALLTVLTLMTLLEVWGVAAFAWFAPGALGSRLLGSGLSFGMTVALALLVWEVANAALQRHIERLSRDAEAARSARVRTLVPMLRTTLMVVILLFVGFTLLSEIGVNVAPLLAGAGVIGLALGFGSQKLVQDVITGVFLLFEDAMTVGDVVNLGGKAGVVEHLSIRSIKLRDLDGSLHIIPFSTVNSVTNMTRDFSFAVLDVQVAYREDIDRVVEALTGVCSEMRSEARWGLAIRDEMEVLGVDKLMPDGPVIKVRIKTEPIKRWEVMREANRRIKRRFDELGIEIPAHRQRLMFEDSAHPLRHATPAPPGPEGARPAQG</sequence>
<gene>
    <name evidence="14" type="ORF">MON41_12740</name>
</gene>
<feature type="signal peptide" evidence="9">
    <location>
        <begin position="1"/>
        <end position="21"/>
    </location>
</feature>
<feature type="transmembrane region" description="Helical" evidence="8">
    <location>
        <begin position="392"/>
        <end position="410"/>
    </location>
</feature>
<evidence type="ECO:0000256" key="4">
    <source>
        <dbReference type="ARBA" id="ARBA00022692"/>
    </source>
</evidence>
<feature type="transmembrane region" description="Helical" evidence="8">
    <location>
        <begin position="487"/>
        <end position="508"/>
    </location>
</feature>
<dbReference type="Pfam" id="PF00924">
    <property type="entry name" value="MS_channel_2nd"/>
    <property type="match status" value="1"/>
</dbReference>
<feature type="domain" description="Moderate conductance mechanosensitive channel YbiO-like transmembrane helix 1" evidence="13">
    <location>
        <begin position="396"/>
        <end position="473"/>
    </location>
</feature>
<dbReference type="Pfam" id="PF21088">
    <property type="entry name" value="MS_channel_1st"/>
    <property type="match status" value="1"/>
</dbReference>
<feature type="transmembrane region" description="Helical" evidence="8">
    <location>
        <begin position="366"/>
        <end position="386"/>
    </location>
</feature>
<feature type="transmembrane region" description="Helical" evidence="8">
    <location>
        <begin position="269"/>
        <end position="290"/>
    </location>
</feature>
<comment type="subcellular location">
    <subcellularLocation>
        <location evidence="1">Cell membrane</location>
        <topology evidence="1">Multi-pass membrane protein</topology>
    </subcellularLocation>
</comment>
<evidence type="ECO:0000256" key="7">
    <source>
        <dbReference type="SAM" id="MobiDB-lite"/>
    </source>
</evidence>
<dbReference type="Gene3D" id="1.10.287.1260">
    <property type="match status" value="1"/>
</dbReference>
<feature type="domain" description="Mechanosensitive ion channel MscS C-terminal" evidence="11">
    <location>
        <begin position="649"/>
        <end position="736"/>
    </location>
</feature>
<comment type="similarity">
    <text evidence="2">Belongs to the MscS (TC 1.A.23) family.</text>
</comment>
<evidence type="ECO:0000256" key="3">
    <source>
        <dbReference type="ARBA" id="ARBA00022475"/>
    </source>
</evidence>
<keyword evidence="3" id="KW-1003">Cell membrane</keyword>
<organism evidence="14 15">
    <name type="scientific">Teichococcus vastitatis</name>
    <dbReference type="NCBI Taxonomy" id="2307076"/>
    <lineage>
        <taxon>Bacteria</taxon>
        <taxon>Pseudomonadati</taxon>
        <taxon>Pseudomonadota</taxon>
        <taxon>Alphaproteobacteria</taxon>
        <taxon>Acetobacterales</taxon>
        <taxon>Roseomonadaceae</taxon>
        <taxon>Roseomonas</taxon>
    </lineage>
</organism>
<dbReference type="PANTHER" id="PTHR30460:SF0">
    <property type="entry name" value="MODERATE CONDUCTANCE MECHANOSENSITIVE CHANNEL YBIO"/>
    <property type="match status" value="1"/>
</dbReference>
<dbReference type="InterPro" id="IPR049278">
    <property type="entry name" value="MS_channel_C"/>
</dbReference>
<dbReference type="RefSeq" id="WP_241793001.1">
    <property type="nucleotide sequence ID" value="NZ_JALBUU010000004.1"/>
</dbReference>
<dbReference type="InterPro" id="IPR057485">
    <property type="entry name" value="YbiO-like_TM1"/>
</dbReference>
<feature type="transmembrane region" description="Helical" evidence="8">
    <location>
        <begin position="450"/>
        <end position="475"/>
    </location>
</feature>
<keyword evidence="6 8" id="KW-0472">Membrane</keyword>
<dbReference type="Pfam" id="PF25392">
    <property type="entry name" value="MS_channel_TM1"/>
    <property type="match status" value="1"/>
</dbReference>
<evidence type="ECO:0000259" key="13">
    <source>
        <dbReference type="Pfam" id="PF25392"/>
    </source>
</evidence>
<dbReference type="Proteomes" id="UP001201985">
    <property type="component" value="Unassembled WGS sequence"/>
</dbReference>
<feature type="transmembrane region" description="Helical" evidence="8">
    <location>
        <begin position="529"/>
        <end position="548"/>
    </location>
</feature>
<dbReference type="SUPFAM" id="SSF82689">
    <property type="entry name" value="Mechanosensitive channel protein MscS (YggB), C-terminal domain"/>
    <property type="match status" value="1"/>
</dbReference>
<evidence type="ECO:0000256" key="2">
    <source>
        <dbReference type="ARBA" id="ARBA00008017"/>
    </source>
</evidence>
<evidence type="ECO:0000256" key="6">
    <source>
        <dbReference type="ARBA" id="ARBA00023136"/>
    </source>
</evidence>
<name>A0ABS9W5Q1_9PROT</name>
<evidence type="ECO:0000259" key="11">
    <source>
        <dbReference type="Pfam" id="PF21082"/>
    </source>
</evidence>
<feature type="domain" description="Mechanosensitive ion channel MscS" evidence="10">
    <location>
        <begin position="579"/>
        <end position="643"/>
    </location>
</feature>
<evidence type="ECO:0000256" key="1">
    <source>
        <dbReference type="ARBA" id="ARBA00004651"/>
    </source>
</evidence>
<dbReference type="InterPro" id="IPR049142">
    <property type="entry name" value="MS_channel_1st"/>
</dbReference>
<reference evidence="14 15" key="1">
    <citation type="submission" date="2022-03" db="EMBL/GenBank/DDBJ databases">
        <title>Complete genome analysis of Roseomonas KG 17.1 : a prolific producer of plant growth promoters.</title>
        <authorList>
            <person name="Saadouli I."/>
            <person name="Najjari A."/>
            <person name="Mosbah A."/>
            <person name="Ouzari H.I."/>
        </authorList>
    </citation>
    <scope>NUCLEOTIDE SEQUENCE [LARGE SCALE GENOMIC DNA]</scope>
    <source>
        <strain evidence="14 15">KG17-1</strain>
    </source>
</reference>
<evidence type="ECO:0000256" key="5">
    <source>
        <dbReference type="ARBA" id="ARBA00022989"/>
    </source>
</evidence>
<evidence type="ECO:0000259" key="10">
    <source>
        <dbReference type="Pfam" id="PF00924"/>
    </source>
</evidence>